<gene>
    <name evidence="2" type="primary">tuf</name>
    <name evidence="2" type="ORF">Cygsa01_00085</name>
</gene>
<proteinExistence type="predicted"/>
<feature type="compositionally biased region" description="Basic and acidic residues" evidence="1">
    <location>
        <begin position="119"/>
        <end position="131"/>
    </location>
</feature>
<reference evidence="2" key="1">
    <citation type="journal article" date="2024" name="J. Gen. Virol.">
        <title>Novel phages of Pseudomonas syringae unveil numerous potential auxiliary metabolic genes.</title>
        <authorList>
            <person name="Feltin C."/>
            <person name="Garneau J.R."/>
            <person name="Morris C.E."/>
            <person name="Berard A."/>
            <person name="Torres-Barcelo C."/>
        </authorList>
    </citation>
    <scope>NUCLEOTIDE SEQUENCE</scope>
</reference>
<keyword evidence="2" id="KW-0251">Elongation factor</keyword>
<keyword evidence="2" id="KW-0648">Protein biosynthesis</keyword>
<name>A0AAU6W3Q8_9VIRU</name>
<evidence type="ECO:0000256" key="1">
    <source>
        <dbReference type="SAM" id="MobiDB-lite"/>
    </source>
</evidence>
<accession>A0AAU6W3Q8</accession>
<dbReference type="EMBL" id="PP179332">
    <property type="protein sequence ID" value="XAI71131.1"/>
    <property type="molecule type" value="Genomic_DNA"/>
</dbReference>
<feature type="region of interest" description="Disordered" evidence="1">
    <location>
        <begin position="119"/>
        <end position="148"/>
    </location>
</feature>
<evidence type="ECO:0000313" key="2">
    <source>
        <dbReference type="EMBL" id="XAI71131.1"/>
    </source>
</evidence>
<organism evidence="2">
    <name type="scientific">Pseudomonas phage Cygsa01</name>
    <dbReference type="NCBI Taxonomy" id="3138529"/>
    <lineage>
        <taxon>Viruses</taxon>
    </lineage>
</organism>
<sequence>MGKIAIIGAGNDSSWAQQMVAAMKSEHPEYEVLYIDSCTDMSNLQMGDTFDLVLCDEATKDGINERNGFTPAHIEALNELRQPINVGTIGHVDHNARRLQRNSVSGMLSLKASAKLMARSHDWPEPRERIGKGQRKANKAARWTGGRY</sequence>
<protein>
    <submittedName>
        <fullName evidence="2">Elongation factor Tu</fullName>
    </submittedName>
</protein>